<dbReference type="SUPFAM" id="SSF46689">
    <property type="entry name" value="Homeodomain-like"/>
    <property type="match status" value="1"/>
</dbReference>
<dbReference type="AlphaFoldDB" id="A0A2A4Z551"/>
<gene>
    <name evidence="6" type="ORF">COB13_07345</name>
</gene>
<dbReference type="InterPro" id="IPR050109">
    <property type="entry name" value="HTH-type_TetR-like_transc_reg"/>
</dbReference>
<keyword evidence="3" id="KW-0804">Transcription</keyword>
<evidence type="ECO:0000256" key="2">
    <source>
        <dbReference type="ARBA" id="ARBA00023125"/>
    </source>
</evidence>
<comment type="caution">
    <text evidence="6">The sequence shown here is derived from an EMBL/GenBank/DDBJ whole genome shotgun (WGS) entry which is preliminary data.</text>
</comment>
<feature type="DNA-binding region" description="H-T-H motif" evidence="4">
    <location>
        <begin position="39"/>
        <end position="58"/>
    </location>
</feature>
<keyword evidence="2 4" id="KW-0238">DNA-binding</keyword>
<dbReference type="PROSITE" id="PS50977">
    <property type="entry name" value="HTH_TETR_2"/>
    <property type="match status" value="1"/>
</dbReference>
<dbReference type="PRINTS" id="PR00455">
    <property type="entry name" value="HTHTETR"/>
</dbReference>
<dbReference type="Pfam" id="PF00440">
    <property type="entry name" value="TetR_N"/>
    <property type="match status" value="1"/>
</dbReference>
<evidence type="ECO:0000313" key="6">
    <source>
        <dbReference type="EMBL" id="PCJ01666.1"/>
    </source>
</evidence>
<evidence type="ECO:0000256" key="1">
    <source>
        <dbReference type="ARBA" id="ARBA00023015"/>
    </source>
</evidence>
<dbReference type="PANTHER" id="PTHR30055">
    <property type="entry name" value="HTH-TYPE TRANSCRIPTIONAL REGULATOR RUTR"/>
    <property type="match status" value="1"/>
</dbReference>
<evidence type="ECO:0000259" key="5">
    <source>
        <dbReference type="PROSITE" id="PS50977"/>
    </source>
</evidence>
<protein>
    <submittedName>
        <fullName evidence="6">TetR family transcriptional regulator</fullName>
    </submittedName>
</protein>
<dbReference type="GO" id="GO:0003700">
    <property type="term" value="F:DNA-binding transcription factor activity"/>
    <property type="evidence" value="ECO:0007669"/>
    <property type="project" value="TreeGrafter"/>
</dbReference>
<dbReference type="EMBL" id="NVUS01000007">
    <property type="protein sequence ID" value="PCJ01666.1"/>
    <property type="molecule type" value="Genomic_DNA"/>
</dbReference>
<reference evidence="6" key="2">
    <citation type="journal article" date="2018" name="ISME J.">
        <title>A dynamic microbial community with high functional redundancy inhabits the cold, oxic subseafloor aquifer.</title>
        <authorList>
            <person name="Tully B.J."/>
            <person name="Wheat C.G."/>
            <person name="Glazer B.T."/>
            <person name="Huber J.A."/>
        </authorList>
    </citation>
    <scope>NUCLEOTIDE SEQUENCE</scope>
    <source>
        <strain evidence="6">NORP83</strain>
    </source>
</reference>
<organism evidence="6">
    <name type="scientific">OCS116 cluster bacterium</name>
    <dbReference type="NCBI Taxonomy" id="2030921"/>
    <lineage>
        <taxon>Bacteria</taxon>
        <taxon>Pseudomonadati</taxon>
        <taxon>Pseudomonadota</taxon>
        <taxon>Alphaproteobacteria</taxon>
        <taxon>OCS116 cluster</taxon>
    </lineage>
</organism>
<proteinExistence type="predicted"/>
<keyword evidence="1" id="KW-0805">Transcription regulation</keyword>
<dbReference type="InterPro" id="IPR009057">
    <property type="entry name" value="Homeodomain-like_sf"/>
</dbReference>
<name>A0A2A4Z551_9PROT</name>
<evidence type="ECO:0000256" key="3">
    <source>
        <dbReference type="ARBA" id="ARBA00023163"/>
    </source>
</evidence>
<dbReference type="InterPro" id="IPR001647">
    <property type="entry name" value="HTH_TetR"/>
</dbReference>
<evidence type="ECO:0000256" key="4">
    <source>
        <dbReference type="PROSITE-ProRule" id="PRU00335"/>
    </source>
</evidence>
<dbReference type="Gene3D" id="1.10.357.10">
    <property type="entry name" value="Tetracycline Repressor, domain 2"/>
    <property type="match status" value="1"/>
</dbReference>
<dbReference type="PANTHER" id="PTHR30055:SF234">
    <property type="entry name" value="HTH-TYPE TRANSCRIPTIONAL REGULATOR BETI"/>
    <property type="match status" value="1"/>
</dbReference>
<sequence>MVKKMGRKPRSQAQINAVRDKITDHALKLFQEEGYDAISIRRLAKEVGCAPMTIYAHFDGKINILQHLWAVVLDTVFSQIRTDIENSKDSTQRLNIAAQVFTQYWLTNPDHFRLVFMSAGITRPDVDSFLKNKATLSHFKFFSGLVMLALADSHTPNVAEIKAKTDGLISALIGIVFCANTIADYPWSKPQDMVTLMLNSLINAK</sequence>
<reference key="1">
    <citation type="submission" date="2017-08" db="EMBL/GenBank/DDBJ databases">
        <title>A dynamic microbial community with high functional redundancy inhabits the cold, oxic subseafloor aquifer.</title>
        <authorList>
            <person name="Tully B.J."/>
            <person name="Wheat C.G."/>
            <person name="Glazer B.T."/>
            <person name="Huber J.A."/>
        </authorList>
    </citation>
    <scope>NUCLEOTIDE SEQUENCE [LARGE SCALE GENOMIC DNA]</scope>
</reference>
<feature type="domain" description="HTH tetR-type" evidence="5">
    <location>
        <begin position="16"/>
        <end position="76"/>
    </location>
</feature>
<dbReference type="GO" id="GO:0000976">
    <property type="term" value="F:transcription cis-regulatory region binding"/>
    <property type="evidence" value="ECO:0007669"/>
    <property type="project" value="TreeGrafter"/>
</dbReference>
<accession>A0A2A4Z551</accession>